<evidence type="ECO:0000256" key="6">
    <source>
        <dbReference type="ARBA" id="ARBA00022840"/>
    </source>
</evidence>
<dbReference type="InterPro" id="IPR027417">
    <property type="entry name" value="P-loop_NTPase"/>
</dbReference>
<dbReference type="GO" id="GO:0140359">
    <property type="term" value="F:ABC-type transporter activity"/>
    <property type="evidence" value="ECO:0007669"/>
    <property type="project" value="InterPro"/>
</dbReference>
<dbReference type="GO" id="GO:0042883">
    <property type="term" value="P:cysteine transport"/>
    <property type="evidence" value="ECO:0007669"/>
    <property type="project" value="InterPro"/>
</dbReference>
<evidence type="ECO:0000256" key="3">
    <source>
        <dbReference type="ARBA" id="ARBA00022475"/>
    </source>
</evidence>
<feature type="domain" description="ABC transmembrane type-1" evidence="12">
    <location>
        <begin position="33"/>
        <end position="315"/>
    </location>
</feature>
<feature type="transmembrane region" description="Helical" evidence="10">
    <location>
        <begin position="58"/>
        <end position="82"/>
    </location>
</feature>
<dbReference type="InterPro" id="IPR003593">
    <property type="entry name" value="AAA+_ATPase"/>
</dbReference>
<dbReference type="InterPro" id="IPR011527">
    <property type="entry name" value="ABC1_TM_dom"/>
</dbReference>
<reference evidence="13 14" key="1">
    <citation type="submission" date="2016-10" db="EMBL/GenBank/DDBJ databases">
        <authorList>
            <person name="de Groot N.N."/>
        </authorList>
    </citation>
    <scope>NUCLEOTIDE SEQUENCE [LARGE SCALE GENOMIC DNA]</scope>
    <source>
        <strain evidence="13 14">DSM 21228</strain>
    </source>
</reference>
<evidence type="ECO:0000256" key="1">
    <source>
        <dbReference type="ARBA" id="ARBA00004651"/>
    </source>
</evidence>
<keyword evidence="14" id="KW-1185">Reference proteome</keyword>
<evidence type="ECO:0000256" key="5">
    <source>
        <dbReference type="ARBA" id="ARBA00022741"/>
    </source>
</evidence>
<dbReference type="NCBIfam" id="TIGR02857">
    <property type="entry name" value="CydD"/>
    <property type="match status" value="1"/>
</dbReference>
<feature type="transmembrane region" description="Helical" evidence="10">
    <location>
        <begin position="286"/>
        <end position="303"/>
    </location>
</feature>
<dbReference type="SUPFAM" id="SSF52540">
    <property type="entry name" value="P-loop containing nucleoside triphosphate hydrolases"/>
    <property type="match status" value="1"/>
</dbReference>
<dbReference type="CDD" id="cd18584">
    <property type="entry name" value="ABC_6TM_AarD_CydD"/>
    <property type="match status" value="1"/>
</dbReference>
<name>A0A1H4A3D3_9GAMM</name>
<keyword evidence="3" id="KW-1003">Cell membrane</keyword>
<evidence type="ECO:0000256" key="7">
    <source>
        <dbReference type="ARBA" id="ARBA00022989"/>
    </source>
</evidence>
<dbReference type="Pfam" id="PF00005">
    <property type="entry name" value="ABC_tran"/>
    <property type="match status" value="1"/>
</dbReference>
<dbReference type="EMBL" id="FNQP01000006">
    <property type="protein sequence ID" value="SEA30298.1"/>
    <property type="molecule type" value="Genomic_DNA"/>
</dbReference>
<keyword evidence="8 10" id="KW-0472">Membrane</keyword>
<keyword evidence="5" id="KW-0547">Nucleotide-binding</keyword>
<gene>
    <name evidence="13" type="ORF">SAMN05660964_01311</name>
</gene>
<evidence type="ECO:0000256" key="4">
    <source>
        <dbReference type="ARBA" id="ARBA00022692"/>
    </source>
</evidence>
<dbReference type="GO" id="GO:0005524">
    <property type="term" value="F:ATP binding"/>
    <property type="evidence" value="ECO:0007669"/>
    <property type="project" value="UniProtKB-KW"/>
</dbReference>
<evidence type="ECO:0000256" key="9">
    <source>
        <dbReference type="SAM" id="MobiDB-lite"/>
    </source>
</evidence>
<feature type="region of interest" description="Disordered" evidence="9">
    <location>
        <begin position="328"/>
        <end position="348"/>
    </location>
</feature>
<comment type="subcellular location">
    <subcellularLocation>
        <location evidence="1">Cell membrane</location>
        <topology evidence="1">Multi-pass membrane protein</topology>
    </subcellularLocation>
</comment>
<dbReference type="PANTHER" id="PTHR24221:SF590">
    <property type="entry name" value="COMPONENT LINKED WITH THE ASSEMBLY OF CYTOCHROME' TRANSPORT TRANSMEMBRANE ATP-BINDING PROTEIN ABC TRANSPORTER CYDD-RELATED"/>
    <property type="match status" value="1"/>
</dbReference>
<dbReference type="RefSeq" id="WP_093066618.1">
    <property type="nucleotide sequence ID" value="NZ_FNQP01000006.1"/>
</dbReference>
<dbReference type="InterPro" id="IPR003439">
    <property type="entry name" value="ABC_transporter-like_ATP-bd"/>
</dbReference>
<evidence type="ECO:0000313" key="14">
    <source>
        <dbReference type="Proteomes" id="UP000199397"/>
    </source>
</evidence>
<keyword evidence="2" id="KW-0813">Transport</keyword>
<feature type="transmembrane region" description="Helical" evidence="10">
    <location>
        <begin position="173"/>
        <end position="191"/>
    </location>
</feature>
<dbReference type="Gene3D" id="3.40.50.300">
    <property type="entry name" value="P-loop containing nucleotide triphosphate hydrolases"/>
    <property type="match status" value="1"/>
</dbReference>
<keyword evidence="4 10" id="KW-0812">Transmembrane</keyword>
<dbReference type="GO" id="GO:0016887">
    <property type="term" value="F:ATP hydrolysis activity"/>
    <property type="evidence" value="ECO:0007669"/>
    <property type="project" value="InterPro"/>
</dbReference>
<keyword evidence="6 13" id="KW-0067">ATP-binding</keyword>
<dbReference type="Gene3D" id="1.20.1560.10">
    <property type="entry name" value="ABC transporter type 1, transmembrane domain"/>
    <property type="match status" value="1"/>
</dbReference>
<dbReference type="STRING" id="525918.SAMN05660964_01311"/>
<dbReference type="AlphaFoldDB" id="A0A1H4A3D3"/>
<dbReference type="Proteomes" id="UP000199397">
    <property type="component" value="Unassembled WGS sequence"/>
</dbReference>
<dbReference type="InterPro" id="IPR036640">
    <property type="entry name" value="ABC1_TM_sf"/>
</dbReference>
<dbReference type="Pfam" id="PF00664">
    <property type="entry name" value="ABC_membrane"/>
    <property type="match status" value="1"/>
</dbReference>
<organism evidence="13 14">
    <name type="scientific">Thiothrix caldifontis</name>
    <dbReference type="NCBI Taxonomy" id="525918"/>
    <lineage>
        <taxon>Bacteria</taxon>
        <taxon>Pseudomonadati</taxon>
        <taxon>Pseudomonadota</taxon>
        <taxon>Gammaproteobacteria</taxon>
        <taxon>Thiotrichales</taxon>
        <taxon>Thiotrichaceae</taxon>
        <taxon>Thiothrix</taxon>
    </lineage>
</organism>
<feature type="transmembrane region" description="Helical" evidence="10">
    <location>
        <begin position="147"/>
        <end position="167"/>
    </location>
</feature>
<dbReference type="InterPro" id="IPR039421">
    <property type="entry name" value="Type_1_exporter"/>
</dbReference>
<dbReference type="SMART" id="SM00382">
    <property type="entry name" value="AAA"/>
    <property type="match status" value="1"/>
</dbReference>
<dbReference type="FunFam" id="3.40.50.300:FF:000221">
    <property type="entry name" value="Multidrug ABC transporter ATP-binding protein"/>
    <property type="match status" value="1"/>
</dbReference>
<evidence type="ECO:0000256" key="8">
    <source>
        <dbReference type="ARBA" id="ARBA00023136"/>
    </source>
</evidence>
<dbReference type="OrthoDB" id="6336411at2"/>
<dbReference type="PANTHER" id="PTHR24221">
    <property type="entry name" value="ATP-BINDING CASSETTE SUB-FAMILY B"/>
    <property type="match status" value="1"/>
</dbReference>
<evidence type="ECO:0000259" key="11">
    <source>
        <dbReference type="PROSITE" id="PS50893"/>
    </source>
</evidence>
<accession>A0A1H4A3D3</accession>
<dbReference type="InterPro" id="IPR014216">
    <property type="entry name" value="ABC_transptr_CydD"/>
</dbReference>
<feature type="transmembrane region" description="Helical" evidence="10">
    <location>
        <begin position="252"/>
        <end position="280"/>
    </location>
</feature>
<protein>
    <submittedName>
        <fullName evidence="13">ATP-binding cassette, subfamily C, CydD</fullName>
    </submittedName>
</protein>
<keyword evidence="7 10" id="KW-1133">Transmembrane helix</keyword>
<evidence type="ECO:0000313" key="13">
    <source>
        <dbReference type="EMBL" id="SEA30298.1"/>
    </source>
</evidence>
<dbReference type="PROSITE" id="PS50929">
    <property type="entry name" value="ABC_TM1F"/>
    <property type="match status" value="1"/>
</dbReference>
<sequence>MTTQSQPKPHKPAPEILTALKGWKTHSGFWLKAAVAIGLTSGLLLIVQAWLLANVVNAVVFAEASLADVMPSLWGLLALFLLRAGLAWASEQAAFHAAVQVKLAIRAQLYQKVQQLGSAWLTGERSGDLLNTLSDGVEALEAYYARYIPAMSLMALVPLAILVFVLANDWLSAVVMLVTAPLIPLFMILIGKGTEKRNQQQWQQLARMSAHFLDVIQGLTTLKLFNASRSEAQVVAQISDQYRQSTMSVLRVAFLSSFALEFFATVSIAIIAVLIGFRLFWGEMDFLYGFFVLLLAPEFYLPLRNMGTQYHARMAAIGAAEKMVEVLNTPNSPHPSLPPQGGKEQDVHPSSVLLPSPLAGEGLGMGGMFGVTISNISFTYPDARTALSNLSLDIHPNETLAIVGASGAGKTTLINLLMGFLQPQSGQILIGDTPLTAIAPEIWRKHLAWLPQKPQLFPGTVADNIRLGNPTATLTQVQAAAEQAYAAEFIVKLPQGYDTLIGEAGQGLSGGQVQRIALARAFLKDAPLVILDEATANLDRASETLVQAGVERLAQGRTLVMIAHRLRTVQTADRIVVLDQGTVSAIGTHAELLESSPLYQQMQAAYGGEA</sequence>
<evidence type="ECO:0000259" key="12">
    <source>
        <dbReference type="PROSITE" id="PS50929"/>
    </source>
</evidence>
<evidence type="ECO:0000256" key="10">
    <source>
        <dbReference type="SAM" id="Phobius"/>
    </source>
</evidence>
<feature type="transmembrane region" description="Helical" evidence="10">
    <location>
        <begin position="29"/>
        <end position="52"/>
    </location>
</feature>
<dbReference type="SUPFAM" id="SSF90123">
    <property type="entry name" value="ABC transporter transmembrane region"/>
    <property type="match status" value="1"/>
</dbReference>
<evidence type="ECO:0000256" key="2">
    <source>
        <dbReference type="ARBA" id="ARBA00022448"/>
    </source>
</evidence>
<dbReference type="GO" id="GO:0005886">
    <property type="term" value="C:plasma membrane"/>
    <property type="evidence" value="ECO:0007669"/>
    <property type="project" value="UniProtKB-SubCell"/>
</dbReference>
<feature type="domain" description="ABC transporter" evidence="11">
    <location>
        <begin position="371"/>
        <end position="605"/>
    </location>
</feature>
<dbReference type="PROSITE" id="PS50893">
    <property type="entry name" value="ABC_TRANSPORTER_2"/>
    <property type="match status" value="1"/>
</dbReference>
<proteinExistence type="predicted"/>